<name>A0AAU8FH68_9BACT</name>
<dbReference type="AlphaFoldDB" id="A0AAU8FH68"/>
<dbReference type="Pfam" id="PF12760">
    <property type="entry name" value="Zn_ribbon_IS1595"/>
    <property type="match status" value="1"/>
</dbReference>
<evidence type="ECO:0000259" key="1">
    <source>
        <dbReference type="Pfam" id="PF12760"/>
    </source>
</evidence>
<evidence type="ECO:0000313" key="2">
    <source>
        <dbReference type="EMBL" id="XCH23237.1"/>
    </source>
</evidence>
<dbReference type="EMBL" id="CP159289">
    <property type="protein sequence ID" value="XCH23237.1"/>
    <property type="molecule type" value="Genomic_DNA"/>
</dbReference>
<feature type="domain" description="Transposase zinc-ribbon" evidence="1">
    <location>
        <begin position="21"/>
        <end position="63"/>
    </location>
</feature>
<gene>
    <name evidence="2" type="ORF">ABV298_23345</name>
</gene>
<organism evidence="2">
    <name type="scientific">Dyadobacter sp. 676</name>
    <dbReference type="NCBI Taxonomy" id="3088362"/>
    <lineage>
        <taxon>Bacteria</taxon>
        <taxon>Pseudomonadati</taxon>
        <taxon>Bacteroidota</taxon>
        <taxon>Cytophagia</taxon>
        <taxon>Cytophagales</taxon>
        <taxon>Spirosomataceae</taxon>
        <taxon>Dyadobacter</taxon>
    </lineage>
</organism>
<protein>
    <submittedName>
        <fullName evidence="2">IS1595 family transposase</fullName>
    </submittedName>
</protein>
<sequence length="158" mass="18622">MGISIYYFIMQAGNLIDIYKNETIATEAFKDFRLRRGIVCKKCGGTHHYWLAPKQQFQCKRCRFRTTLQSGTVLEGSKLPISYFFIAVYMILKKGSAFTIQDFQEETGHKYYEPLYDFIRKVRTYLNANDPNTVLIDLVELFNYHLVSRKFQDRVAQD</sequence>
<reference evidence="2" key="1">
    <citation type="submission" date="2024-06" db="EMBL/GenBank/DDBJ databases">
        <title>Sequencing and assembly of the genome of Dyadobacter sp. strain 676, a symbiont of Cyamopsis tetragonoloba.</title>
        <authorList>
            <person name="Guro P."/>
            <person name="Sazanova A."/>
            <person name="Kuznetsova I."/>
            <person name="Belimov A."/>
            <person name="Safronova V."/>
        </authorList>
    </citation>
    <scope>NUCLEOTIDE SEQUENCE</scope>
    <source>
        <strain evidence="2">676</strain>
    </source>
</reference>
<dbReference type="RefSeq" id="WP_353718563.1">
    <property type="nucleotide sequence ID" value="NZ_CP159289.1"/>
</dbReference>
<proteinExistence type="predicted"/>
<accession>A0AAU8FH68</accession>
<dbReference type="InterPro" id="IPR024442">
    <property type="entry name" value="Transposase_Zn_ribbon"/>
</dbReference>